<dbReference type="AlphaFoldDB" id="A0A226D5P9"/>
<reference evidence="2 3" key="1">
    <citation type="submission" date="2015-12" db="EMBL/GenBank/DDBJ databases">
        <title>The genome of Folsomia candida.</title>
        <authorList>
            <person name="Faddeeva A."/>
            <person name="Derks M.F."/>
            <person name="Anvar Y."/>
            <person name="Smit S."/>
            <person name="Van Straalen N."/>
            <person name="Roelofs D."/>
        </authorList>
    </citation>
    <scope>NUCLEOTIDE SEQUENCE [LARGE SCALE GENOMIC DNA]</scope>
    <source>
        <strain evidence="2 3">VU population</strain>
        <tissue evidence="2">Whole body</tissue>
    </source>
</reference>
<sequence length="407" mass="46318">MLFFTEISKMKILIPNFKRYFNLVFFSLSYAQGFKFFLTDCPLLMKVLPFNFDRNEGRLTPFRGGKLDKVVFLASYAVIIVYTGFFLWKALGSPGYENNDVNSGDEGEHQTIMFLATLTFCFFLYDTTLLLPGETAAVSAMITETFEIEADLIRRIGGSPSHVETIMRIILAVVLVTKMNIPLIMAILSIVMPQFGLSSLLAAVHFETYLSTIVKIMLVIVEFWFWWSGCCSVIIANIIGYMVPIMVIKAVLGREMIESISNFRALKVKYQRYRGLQILFNVFNSCWESPFILFFLLGWTIVIIHSLFVLIHYHEIIGILTLMVFASLAIDGIIVIGMLHIFAAPYKMSHEVVREWGRVGVGNRKVWRSCAPLKVKIGSVNFFDKFTSLFVLEFCVMGVVNLLVGFK</sequence>
<protein>
    <submittedName>
        <fullName evidence="2">Uncharacterized protein</fullName>
    </submittedName>
</protein>
<comment type="caution">
    <text evidence="2">The sequence shown here is derived from an EMBL/GenBank/DDBJ whole genome shotgun (WGS) entry which is preliminary data.</text>
</comment>
<feature type="transmembrane region" description="Helical" evidence="1">
    <location>
        <begin position="386"/>
        <end position="406"/>
    </location>
</feature>
<organism evidence="2 3">
    <name type="scientific">Folsomia candida</name>
    <name type="common">Springtail</name>
    <dbReference type="NCBI Taxonomy" id="158441"/>
    <lineage>
        <taxon>Eukaryota</taxon>
        <taxon>Metazoa</taxon>
        <taxon>Ecdysozoa</taxon>
        <taxon>Arthropoda</taxon>
        <taxon>Hexapoda</taxon>
        <taxon>Collembola</taxon>
        <taxon>Entomobryomorpha</taxon>
        <taxon>Isotomoidea</taxon>
        <taxon>Isotomidae</taxon>
        <taxon>Proisotominae</taxon>
        <taxon>Folsomia</taxon>
    </lineage>
</organism>
<keyword evidence="1" id="KW-0472">Membrane</keyword>
<feature type="transmembrane region" description="Helical" evidence="1">
    <location>
        <begin position="20"/>
        <end position="38"/>
    </location>
</feature>
<evidence type="ECO:0000313" key="2">
    <source>
        <dbReference type="EMBL" id="OXA40400.1"/>
    </source>
</evidence>
<feature type="transmembrane region" description="Helical" evidence="1">
    <location>
        <begin position="291"/>
        <end position="311"/>
    </location>
</feature>
<feature type="transmembrane region" description="Helical" evidence="1">
    <location>
        <begin position="169"/>
        <end position="196"/>
    </location>
</feature>
<feature type="transmembrane region" description="Helical" evidence="1">
    <location>
        <begin position="234"/>
        <end position="252"/>
    </location>
</feature>
<proteinExistence type="predicted"/>
<accession>A0A226D5P9</accession>
<feature type="transmembrane region" description="Helical" evidence="1">
    <location>
        <begin position="70"/>
        <end position="91"/>
    </location>
</feature>
<name>A0A226D5P9_FOLCA</name>
<feature type="transmembrane region" description="Helical" evidence="1">
    <location>
        <begin position="111"/>
        <end position="131"/>
    </location>
</feature>
<keyword evidence="3" id="KW-1185">Reference proteome</keyword>
<keyword evidence="1" id="KW-1133">Transmembrane helix</keyword>
<gene>
    <name evidence="2" type="ORF">Fcan01_25072</name>
</gene>
<evidence type="ECO:0000313" key="3">
    <source>
        <dbReference type="Proteomes" id="UP000198287"/>
    </source>
</evidence>
<feature type="transmembrane region" description="Helical" evidence="1">
    <location>
        <begin position="318"/>
        <end position="343"/>
    </location>
</feature>
<dbReference type="EMBL" id="LNIX01000034">
    <property type="protein sequence ID" value="OXA40400.1"/>
    <property type="molecule type" value="Genomic_DNA"/>
</dbReference>
<keyword evidence="1" id="KW-0812">Transmembrane</keyword>
<dbReference type="Proteomes" id="UP000198287">
    <property type="component" value="Unassembled WGS sequence"/>
</dbReference>
<evidence type="ECO:0000256" key="1">
    <source>
        <dbReference type="SAM" id="Phobius"/>
    </source>
</evidence>